<name>A0A383DXF9_9ZZZZ</name>
<dbReference type="AlphaFoldDB" id="A0A383DXF9"/>
<dbReference type="InterPro" id="IPR031549">
    <property type="entry name" value="ASH"/>
</dbReference>
<dbReference type="GO" id="GO:0005737">
    <property type="term" value="C:cytoplasm"/>
    <property type="evidence" value="ECO:0007669"/>
    <property type="project" value="UniProtKB-SubCell"/>
</dbReference>
<accession>A0A383DXF9</accession>
<protein>
    <recommendedName>
        <fullName evidence="3">Abnormal spindle-like microcephaly-associated protein ASH domain-containing protein</fullName>
    </recommendedName>
</protein>
<gene>
    <name evidence="4" type="ORF">METZ01_LOCUS502080</name>
</gene>
<comment type="subcellular location">
    <subcellularLocation>
        <location evidence="1">Cytoplasm</location>
    </subcellularLocation>
</comment>
<feature type="non-terminal residue" evidence="4">
    <location>
        <position position="1"/>
    </location>
</feature>
<dbReference type="EMBL" id="UINC01221050">
    <property type="protein sequence ID" value="SVE49226.1"/>
    <property type="molecule type" value="Genomic_DNA"/>
</dbReference>
<evidence type="ECO:0000259" key="3">
    <source>
        <dbReference type="Pfam" id="PF15780"/>
    </source>
</evidence>
<evidence type="ECO:0000256" key="2">
    <source>
        <dbReference type="ARBA" id="ARBA00022490"/>
    </source>
</evidence>
<reference evidence="4" key="1">
    <citation type="submission" date="2018-05" db="EMBL/GenBank/DDBJ databases">
        <authorList>
            <person name="Lanie J.A."/>
            <person name="Ng W.-L."/>
            <person name="Kazmierczak K.M."/>
            <person name="Andrzejewski T.M."/>
            <person name="Davidsen T.M."/>
            <person name="Wayne K.J."/>
            <person name="Tettelin H."/>
            <person name="Glass J.I."/>
            <person name="Rusch D."/>
            <person name="Podicherti R."/>
            <person name="Tsui H.-C.T."/>
            <person name="Winkler M.E."/>
        </authorList>
    </citation>
    <scope>NUCLEOTIDE SEQUENCE</scope>
</reference>
<feature type="domain" description="Abnormal spindle-like microcephaly-associated protein ASH" evidence="3">
    <location>
        <begin position="107"/>
        <end position="190"/>
    </location>
</feature>
<feature type="non-terminal residue" evidence="4">
    <location>
        <position position="233"/>
    </location>
</feature>
<sequence>YIVFGRNTNTETNGGVNIDYEYDDLTLSNGSDELILISPEGTISDTIAWDGGETFPDPTGASMALIDIELDNSVGSNWTVSTTPYGDGDLGTPGFPNFFSDIDVSVNSLEFDTTAVGNNTSQSITIYNTGNAVLSIDSVYATGDAFQPSLTTGSVDADSSLTFTVTFTPDDYGNYSETLIILSNDYDEPSVSIALSGFGYITVSDIDVSTNSLSFPNTMVGLTSSMELTIFNV</sequence>
<dbReference type="InterPro" id="IPR013783">
    <property type="entry name" value="Ig-like_fold"/>
</dbReference>
<proteinExistence type="predicted"/>
<dbReference type="Pfam" id="PF15780">
    <property type="entry name" value="ASH"/>
    <property type="match status" value="1"/>
</dbReference>
<dbReference type="NCBIfam" id="NF012200">
    <property type="entry name" value="choice_anch_D"/>
    <property type="match status" value="1"/>
</dbReference>
<keyword evidence="2" id="KW-0963">Cytoplasm</keyword>
<evidence type="ECO:0000313" key="4">
    <source>
        <dbReference type="EMBL" id="SVE49226.1"/>
    </source>
</evidence>
<evidence type="ECO:0000256" key="1">
    <source>
        <dbReference type="ARBA" id="ARBA00004496"/>
    </source>
</evidence>
<dbReference type="Gene3D" id="2.60.40.10">
    <property type="entry name" value="Immunoglobulins"/>
    <property type="match status" value="1"/>
</dbReference>
<organism evidence="4">
    <name type="scientific">marine metagenome</name>
    <dbReference type="NCBI Taxonomy" id="408172"/>
    <lineage>
        <taxon>unclassified sequences</taxon>
        <taxon>metagenomes</taxon>
        <taxon>ecological metagenomes</taxon>
    </lineage>
</organism>